<feature type="chain" id="PRO_5039517450" evidence="2">
    <location>
        <begin position="23"/>
        <end position="575"/>
    </location>
</feature>
<dbReference type="EMBL" id="CP032550">
    <property type="protein sequence ID" value="QGU26796.1"/>
    <property type="molecule type" value="Genomic_DNA"/>
</dbReference>
<evidence type="ECO:0000256" key="1">
    <source>
        <dbReference type="SAM" id="MobiDB-lite"/>
    </source>
</evidence>
<gene>
    <name evidence="4" type="ORF">D7D94_03285</name>
</gene>
<dbReference type="AlphaFoldDB" id="A0A6I6DRV2"/>
<evidence type="ECO:0000259" key="3">
    <source>
        <dbReference type="Pfam" id="PF00496"/>
    </source>
</evidence>
<protein>
    <submittedName>
        <fullName evidence="4">ABC transporter family substrate-binding protein</fullName>
    </submittedName>
</protein>
<evidence type="ECO:0000256" key="2">
    <source>
        <dbReference type="SAM" id="SignalP"/>
    </source>
</evidence>
<dbReference type="Pfam" id="PF00496">
    <property type="entry name" value="SBP_bac_5"/>
    <property type="match status" value="1"/>
</dbReference>
<dbReference type="GO" id="GO:1904680">
    <property type="term" value="F:peptide transmembrane transporter activity"/>
    <property type="evidence" value="ECO:0007669"/>
    <property type="project" value="TreeGrafter"/>
</dbReference>
<dbReference type="SUPFAM" id="SSF53850">
    <property type="entry name" value="Periplasmic binding protein-like II"/>
    <property type="match status" value="1"/>
</dbReference>
<dbReference type="RefSeq" id="WP_156241200.1">
    <property type="nucleotide sequence ID" value="NZ_BAAAZL010000002.1"/>
</dbReference>
<dbReference type="InterPro" id="IPR030678">
    <property type="entry name" value="Peptide/Ni-bd"/>
</dbReference>
<dbReference type="KEGG" id="moj:D7D94_03285"/>
<sequence>MKKQQKWIGAAAAAGTLALVLAGCAGGGGGDNGGGGSDGGNAAKTEITGADYNPQPRENLQQGGEATFPIPEIPEQLNANHSDGTVDTATLWEWYNPQTILMTPEGEAYANPNYLTDWTTEIVDDKTVVTYTINPEATWNDGSPITWEAYNQTWIANRSLDEGYIPNTTDGYELIESVEQGEDERQAVVTFKQVYPWTEGLFWHLVNPAINTPELFNEAYVGEVHPEWGAGPYKVEDFDANGGTVTFVPNENWWGDEPMLDKVTFRVLDDTAEINAFRNGEIDWALTNTEDRLAQVADMDGVVTYRAQRTATNLLEINAEREQFADLDVRKAMFMAINRDQIKEVVWNGLDYTEPDAGSFNLFPFQEGYVDALSEAGWEYNVEEANSILDEAGWTMGDDGVREKDGVRLEGVLPLFGDDPVVEARGRIIQTQLAEIGAAITPEVRPSSDFSNDLTTKNWDLVMLGFSSSDPYGVAYMCQIYCSDSGLNLSSTGTPEIDERIANEVSALPTAEEQTEAGLKLESEIMAETWGIFPLYAGPQIVTAKEGLANLTPETYTGLDLFGLQPVENTGWVKE</sequence>
<reference evidence="4 5" key="1">
    <citation type="submission" date="2018-09" db="EMBL/GenBank/DDBJ databases">
        <title>Whole genome sequencing of Microbacterium oryzae strain MB-10T.</title>
        <authorList>
            <person name="Das S.K."/>
        </authorList>
    </citation>
    <scope>NUCLEOTIDE SEQUENCE [LARGE SCALE GENOMIC DNA]</scope>
    <source>
        <strain evidence="4 5">MB-10</strain>
    </source>
</reference>
<organism evidence="4 5">
    <name type="scientific">Microbacterium oryzae</name>
    <dbReference type="NCBI Taxonomy" id="743009"/>
    <lineage>
        <taxon>Bacteria</taxon>
        <taxon>Bacillati</taxon>
        <taxon>Actinomycetota</taxon>
        <taxon>Actinomycetes</taxon>
        <taxon>Micrococcales</taxon>
        <taxon>Microbacteriaceae</taxon>
        <taxon>Microbacterium</taxon>
    </lineage>
</organism>
<proteinExistence type="predicted"/>
<accession>A0A6I6DRV2</accession>
<name>A0A6I6DRV2_9MICO</name>
<dbReference type="GO" id="GO:0043190">
    <property type="term" value="C:ATP-binding cassette (ABC) transporter complex"/>
    <property type="evidence" value="ECO:0007669"/>
    <property type="project" value="InterPro"/>
</dbReference>
<dbReference type="OrthoDB" id="7888869at2"/>
<evidence type="ECO:0000313" key="5">
    <source>
        <dbReference type="Proteomes" id="UP000422989"/>
    </source>
</evidence>
<dbReference type="PROSITE" id="PS51257">
    <property type="entry name" value="PROKAR_LIPOPROTEIN"/>
    <property type="match status" value="1"/>
</dbReference>
<dbReference type="Proteomes" id="UP000422989">
    <property type="component" value="Chromosome"/>
</dbReference>
<keyword evidence="5" id="KW-1185">Reference proteome</keyword>
<dbReference type="PANTHER" id="PTHR30290">
    <property type="entry name" value="PERIPLASMIC BINDING COMPONENT OF ABC TRANSPORTER"/>
    <property type="match status" value="1"/>
</dbReference>
<dbReference type="Gene3D" id="3.90.76.10">
    <property type="entry name" value="Dipeptide-binding Protein, Domain 1"/>
    <property type="match status" value="1"/>
</dbReference>
<dbReference type="PIRSF" id="PIRSF002741">
    <property type="entry name" value="MppA"/>
    <property type="match status" value="1"/>
</dbReference>
<feature type="region of interest" description="Disordered" evidence="1">
    <location>
        <begin position="35"/>
        <end position="65"/>
    </location>
</feature>
<dbReference type="Gene3D" id="3.10.105.10">
    <property type="entry name" value="Dipeptide-binding Protein, Domain 3"/>
    <property type="match status" value="1"/>
</dbReference>
<dbReference type="InterPro" id="IPR000914">
    <property type="entry name" value="SBP_5_dom"/>
</dbReference>
<dbReference type="CDD" id="cd08501">
    <property type="entry name" value="PBP2_Lpqw"/>
    <property type="match status" value="1"/>
</dbReference>
<dbReference type="Gene3D" id="3.40.190.10">
    <property type="entry name" value="Periplasmic binding protein-like II"/>
    <property type="match status" value="1"/>
</dbReference>
<dbReference type="PANTHER" id="PTHR30290:SF65">
    <property type="entry name" value="MONOACYL PHOSPHATIDYLINOSITOL TETRAMANNOSIDE-BINDING PROTEIN LPQW-RELATED"/>
    <property type="match status" value="1"/>
</dbReference>
<dbReference type="InterPro" id="IPR039424">
    <property type="entry name" value="SBP_5"/>
</dbReference>
<feature type="signal peptide" evidence="2">
    <location>
        <begin position="1"/>
        <end position="22"/>
    </location>
</feature>
<dbReference type="GO" id="GO:0042597">
    <property type="term" value="C:periplasmic space"/>
    <property type="evidence" value="ECO:0007669"/>
    <property type="project" value="UniProtKB-ARBA"/>
</dbReference>
<keyword evidence="2" id="KW-0732">Signal</keyword>
<evidence type="ECO:0000313" key="4">
    <source>
        <dbReference type="EMBL" id="QGU26796.1"/>
    </source>
</evidence>
<feature type="domain" description="Solute-binding protein family 5" evidence="3">
    <location>
        <begin position="112"/>
        <end position="484"/>
    </location>
</feature>
<dbReference type="GO" id="GO:0015833">
    <property type="term" value="P:peptide transport"/>
    <property type="evidence" value="ECO:0007669"/>
    <property type="project" value="TreeGrafter"/>
</dbReference>